<dbReference type="EMBL" id="CAJOBC010117662">
    <property type="protein sequence ID" value="CAF4559537.1"/>
    <property type="molecule type" value="Genomic_DNA"/>
</dbReference>
<dbReference type="AlphaFoldDB" id="A0A816E0I8"/>
<gene>
    <name evidence="2" type="ORF">GPM918_LOCUS45086</name>
    <name evidence="3" type="ORF">SRO942_LOCUS47320</name>
</gene>
<feature type="compositionally biased region" description="Polar residues" evidence="1">
    <location>
        <begin position="59"/>
        <end position="68"/>
    </location>
</feature>
<feature type="region of interest" description="Disordered" evidence="1">
    <location>
        <begin position="33"/>
        <end position="68"/>
    </location>
</feature>
<evidence type="ECO:0000313" key="2">
    <source>
        <dbReference type="EMBL" id="CAF1643586.1"/>
    </source>
</evidence>
<sequence length="68" mass="7182">MDIHKLGTCDCDVDITSSPLWACESEAATEAELDGSSAAAATHEKSRKTTTSSSITALPAQQNNDEIR</sequence>
<organism evidence="2 4">
    <name type="scientific">Didymodactylos carnosus</name>
    <dbReference type="NCBI Taxonomy" id="1234261"/>
    <lineage>
        <taxon>Eukaryota</taxon>
        <taxon>Metazoa</taxon>
        <taxon>Spiralia</taxon>
        <taxon>Gnathifera</taxon>
        <taxon>Rotifera</taxon>
        <taxon>Eurotatoria</taxon>
        <taxon>Bdelloidea</taxon>
        <taxon>Philodinida</taxon>
        <taxon>Philodinidae</taxon>
        <taxon>Didymodactylos</taxon>
    </lineage>
</organism>
<dbReference type="Proteomes" id="UP000681722">
    <property type="component" value="Unassembled WGS sequence"/>
</dbReference>
<protein>
    <submittedName>
        <fullName evidence="2">Uncharacterized protein</fullName>
    </submittedName>
</protein>
<evidence type="ECO:0000313" key="4">
    <source>
        <dbReference type="Proteomes" id="UP000663829"/>
    </source>
</evidence>
<evidence type="ECO:0000313" key="3">
    <source>
        <dbReference type="EMBL" id="CAF4559537.1"/>
    </source>
</evidence>
<name>A0A816E0I8_9BILA</name>
<accession>A0A816E0I8</accession>
<dbReference type="EMBL" id="CAJNOQ010048357">
    <property type="protein sequence ID" value="CAF1643586.1"/>
    <property type="molecule type" value="Genomic_DNA"/>
</dbReference>
<comment type="caution">
    <text evidence="2">The sequence shown here is derived from an EMBL/GenBank/DDBJ whole genome shotgun (WGS) entry which is preliminary data.</text>
</comment>
<proteinExistence type="predicted"/>
<evidence type="ECO:0000256" key="1">
    <source>
        <dbReference type="SAM" id="MobiDB-lite"/>
    </source>
</evidence>
<reference evidence="2" key="1">
    <citation type="submission" date="2021-02" db="EMBL/GenBank/DDBJ databases">
        <authorList>
            <person name="Nowell W R."/>
        </authorList>
    </citation>
    <scope>NUCLEOTIDE SEQUENCE</scope>
</reference>
<dbReference type="Proteomes" id="UP000663829">
    <property type="component" value="Unassembled WGS sequence"/>
</dbReference>
<keyword evidence="4" id="KW-1185">Reference proteome</keyword>